<accession>A0A6V7Q2C1</accession>
<evidence type="ECO:0000256" key="4">
    <source>
        <dbReference type="ARBA" id="ARBA00023125"/>
    </source>
</evidence>
<dbReference type="Gene3D" id="4.10.280.10">
    <property type="entry name" value="Helix-loop-helix DNA-binding domain"/>
    <property type="match status" value="1"/>
</dbReference>
<protein>
    <recommendedName>
        <fullName evidence="8">BHLH domain-containing protein</fullName>
    </recommendedName>
</protein>
<feature type="domain" description="BHLH" evidence="8">
    <location>
        <begin position="233"/>
        <end position="283"/>
    </location>
</feature>
<organism evidence="9">
    <name type="scientific">Ananas comosus var. bracteatus</name>
    <name type="common">red pineapple</name>
    <dbReference type="NCBI Taxonomy" id="296719"/>
    <lineage>
        <taxon>Eukaryota</taxon>
        <taxon>Viridiplantae</taxon>
        <taxon>Streptophyta</taxon>
        <taxon>Embryophyta</taxon>
        <taxon>Tracheophyta</taxon>
        <taxon>Spermatophyta</taxon>
        <taxon>Magnoliopsida</taxon>
        <taxon>Liliopsida</taxon>
        <taxon>Poales</taxon>
        <taxon>Bromeliaceae</taxon>
        <taxon>Bromelioideae</taxon>
        <taxon>Ananas</taxon>
    </lineage>
</organism>
<sequence>MFPSPRRAAATAAPLSRLGSAPGSLLSSLADSGAAAELHPFFSGDSPAIASESACKTPPPSSSSSSARDPELSFPVGFFSNLIADNGLSLTRDRESYSRLGSDSDHAVAGDNRRLNSQLSLSFSRQQSTLSQISEIGLSDVGESSQSDEGNAGHSLAPNGFSIGSWDETNSIVFSAPVSKRGKDNNGDVMASLSHIESQFGLPRSSLEMATMENFLQIQQDQVPFKVRAKRGCATHPRSIAERERRTRISEKLRKLQELVPNMDKQTNTADMLDLAIQHIKGLQSQVQILSQERDDCRCGSKREKN</sequence>
<evidence type="ECO:0000256" key="2">
    <source>
        <dbReference type="ARBA" id="ARBA00005510"/>
    </source>
</evidence>
<keyword evidence="6" id="KW-0539">Nucleus</keyword>
<dbReference type="SUPFAM" id="SSF47459">
    <property type="entry name" value="HLH, helix-loop-helix DNA-binding domain"/>
    <property type="match status" value="1"/>
</dbReference>
<dbReference type="PANTHER" id="PTHR16223">
    <property type="entry name" value="TRANSCRIPTION FACTOR BHLH83-RELATED"/>
    <property type="match status" value="1"/>
</dbReference>
<dbReference type="FunFam" id="4.10.280.10:FF:000021">
    <property type="entry name" value="Transcription factor bHLH130 family"/>
    <property type="match status" value="1"/>
</dbReference>
<keyword evidence="4" id="KW-0238">DNA-binding</keyword>
<dbReference type="EMBL" id="LR862131">
    <property type="protein sequence ID" value="CAD1837025.1"/>
    <property type="molecule type" value="Genomic_DNA"/>
</dbReference>
<evidence type="ECO:0000259" key="8">
    <source>
        <dbReference type="PROSITE" id="PS50888"/>
    </source>
</evidence>
<dbReference type="PROSITE" id="PS50888">
    <property type="entry name" value="BHLH"/>
    <property type="match status" value="1"/>
</dbReference>
<feature type="region of interest" description="Disordered" evidence="7">
    <location>
        <begin position="1"/>
        <end position="21"/>
    </location>
</feature>
<comment type="subcellular location">
    <subcellularLocation>
        <location evidence="1">Nucleus</location>
    </subcellularLocation>
</comment>
<reference evidence="9" key="1">
    <citation type="submission" date="2020-07" db="EMBL/GenBank/DDBJ databases">
        <authorList>
            <person name="Lin J."/>
        </authorList>
    </citation>
    <scope>NUCLEOTIDE SEQUENCE</scope>
</reference>
<evidence type="ECO:0000313" key="9">
    <source>
        <dbReference type="EMBL" id="CAD1837025.1"/>
    </source>
</evidence>
<evidence type="ECO:0000256" key="1">
    <source>
        <dbReference type="ARBA" id="ARBA00004123"/>
    </source>
</evidence>
<dbReference type="PANTHER" id="PTHR16223:SF177">
    <property type="entry name" value="TRANSCRIPTION FACTOR BHLH129"/>
    <property type="match status" value="1"/>
</dbReference>
<proteinExistence type="inferred from homology"/>
<dbReference type="GO" id="GO:0000981">
    <property type="term" value="F:DNA-binding transcription factor activity, RNA polymerase II-specific"/>
    <property type="evidence" value="ECO:0007669"/>
    <property type="project" value="TreeGrafter"/>
</dbReference>
<dbReference type="CDD" id="cd11393">
    <property type="entry name" value="bHLH_AtbHLH_like"/>
    <property type="match status" value="1"/>
</dbReference>
<dbReference type="InterPro" id="IPR045239">
    <property type="entry name" value="bHLH95_bHLH"/>
</dbReference>
<dbReference type="Pfam" id="PF00010">
    <property type="entry name" value="HLH"/>
    <property type="match status" value="1"/>
</dbReference>
<dbReference type="SMART" id="SM00353">
    <property type="entry name" value="HLH"/>
    <property type="match status" value="1"/>
</dbReference>
<dbReference type="GO" id="GO:0005634">
    <property type="term" value="C:nucleus"/>
    <property type="evidence" value="ECO:0007669"/>
    <property type="project" value="UniProtKB-SubCell"/>
</dbReference>
<keyword evidence="3" id="KW-0805">Transcription regulation</keyword>
<gene>
    <name evidence="9" type="ORF">CB5_LOCUS20236</name>
</gene>
<keyword evidence="5" id="KW-0804">Transcription</keyword>
<dbReference type="GO" id="GO:0000978">
    <property type="term" value="F:RNA polymerase II cis-regulatory region sequence-specific DNA binding"/>
    <property type="evidence" value="ECO:0007669"/>
    <property type="project" value="TreeGrafter"/>
</dbReference>
<evidence type="ECO:0000256" key="3">
    <source>
        <dbReference type="ARBA" id="ARBA00023015"/>
    </source>
</evidence>
<feature type="region of interest" description="Disordered" evidence="7">
    <location>
        <begin position="49"/>
        <end position="69"/>
    </location>
</feature>
<feature type="region of interest" description="Disordered" evidence="7">
    <location>
        <begin position="139"/>
        <end position="159"/>
    </location>
</feature>
<evidence type="ECO:0000256" key="6">
    <source>
        <dbReference type="ARBA" id="ARBA00023242"/>
    </source>
</evidence>
<evidence type="ECO:0000256" key="5">
    <source>
        <dbReference type="ARBA" id="ARBA00023163"/>
    </source>
</evidence>
<dbReference type="InterPro" id="IPR011598">
    <property type="entry name" value="bHLH_dom"/>
</dbReference>
<dbReference type="GO" id="GO:0046983">
    <property type="term" value="F:protein dimerization activity"/>
    <property type="evidence" value="ECO:0007669"/>
    <property type="project" value="InterPro"/>
</dbReference>
<dbReference type="InterPro" id="IPR045843">
    <property type="entry name" value="IND-like"/>
</dbReference>
<comment type="similarity">
    <text evidence="2">Belongs to the bHLH protein family.</text>
</comment>
<dbReference type="AlphaFoldDB" id="A0A6V7Q2C1"/>
<name>A0A6V7Q2C1_ANACO</name>
<dbReference type="InterPro" id="IPR036638">
    <property type="entry name" value="HLH_DNA-bd_sf"/>
</dbReference>
<evidence type="ECO:0000256" key="7">
    <source>
        <dbReference type="SAM" id="MobiDB-lite"/>
    </source>
</evidence>